<dbReference type="SUPFAM" id="SSF53720">
    <property type="entry name" value="ALDH-like"/>
    <property type="match status" value="1"/>
</dbReference>
<comment type="similarity">
    <text evidence="1 4">Belongs to the aldehyde dehydrogenase family.</text>
</comment>
<dbReference type="PROSITE" id="PS00687">
    <property type="entry name" value="ALDEHYDE_DEHYDR_GLU"/>
    <property type="match status" value="1"/>
</dbReference>
<dbReference type="EMBL" id="UWOC01000033">
    <property type="protein sequence ID" value="VCU07284.1"/>
    <property type="molecule type" value="Genomic_DNA"/>
</dbReference>
<evidence type="ECO:0000313" key="6">
    <source>
        <dbReference type="EMBL" id="VCU07284.1"/>
    </source>
</evidence>
<dbReference type="OrthoDB" id="9812625at2"/>
<dbReference type="Pfam" id="PF00171">
    <property type="entry name" value="Aldedh"/>
    <property type="match status" value="1"/>
</dbReference>
<dbReference type="PROSITE" id="PS00070">
    <property type="entry name" value="ALDEHYDE_DEHYDR_CYS"/>
    <property type="match status" value="1"/>
</dbReference>
<dbReference type="AlphaFoldDB" id="A0A3S4BDP5"/>
<dbReference type="InterPro" id="IPR015590">
    <property type="entry name" value="Aldehyde_DH_dom"/>
</dbReference>
<organism evidence="6 7">
    <name type="scientific">Rhodoplanes serenus</name>
    <dbReference type="NCBI Taxonomy" id="200615"/>
    <lineage>
        <taxon>Bacteria</taxon>
        <taxon>Pseudomonadati</taxon>
        <taxon>Pseudomonadota</taxon>
        <taxon>Alphaproteobacteria</taxon>
        <taxon>Hyphomicrobiales</taxon>
        <taxon>Nitrobacteraceae</taxon>
        <taxon>Rhodoplanes</taxon>
    </lineage>
</organism>
<reference evidence="7" key="1">
    <citation type="submission" date="2018-10" db="EMBL/GenBank/DDBJ databases">
        <authorList>
            <person name="Peiro R."/>
            <person name="Begona"/>
            <person name="Cbmso G."/>
            <person name="Lopez M."/>
            <person name="Gonzalez S."/>
            <person name="Sacristan E."/>
            <person name="Castillo E."/>
        </authorList>
    </citation>
    <scope>NUCLEOTIDE SEQUENCE [LARGE SCALE GENOMIC DNA]</scope>
</reference>
<evidence type="ECO:0000313" key="7">
    <source>
        <dbReference type="Proteomes" id="UP000289200"/>
    </source>
</evidence>
<name>A0A3S4BDP5_9BRAD</name>
<evidence type="ECO:0000256" key="2">
    <source>
        <dbReference type="ARBA" id="ARBA00023002"/>
    </source>
</evidence>
<evidence type="ECO:0000256" key="3">
    <source>
        <dbReference type="PROSITE-ProRule" id="PRU10007"/>
    </source>
</evidence>
<gene>
    <name evidence="6" type="primary">aldA</name>
    <name evidence="6" type="ORF">RHODGE_RHODGE_00569</name>
</gene>
<dbReference type="GO" id="GO:0016620">
    <property type="term" value="F:oxidoreductase activity, acting on the aldehyde or oxo group of donors, NAD or NADP as acceptor"/>
    <property type="evidence" value="ECO:0007669"/>
    <property type="project" value="InterPro"/>
</dbReference>
<evidence type="ECO:0000259" key="5">
    <source>
        <dbReference type="Pfam" id="PF00171"/>
    </source>
</evidence>
<dbReference type="Gene3D" id="3.40.309.10">
    <property type="entry name" value="Aldehyde Dehydrogenase, Chain A, domain 2"/>
    <property type="match status" value="1"/>
</dbReference>
<keyword evidence="2 4" id="KW-0560">Oxidoreductase</keyword>
<evidence type="ECO:0000256" key="1">
    <source>
        <dbReference type="ARBA" id="ARBA00009986"/>
    </source>
</evidence>
<dbReference type="FunFam" id="3.40.605.10:FF:000007">
    <property type="entry name" value="NAD/NADP-dependent betaine aldehyde dehydrogenase"/>
    <property type="match status" value="1"/>
</dbReference>
<dbReference type="InterPro" id="IPR016161">
    <property type="entry name" value="Ald_DH/histidinol_DH"/>
</dbReference>
<dbReference type="InterPro" id="IPR016160">
    <property type="entry name" value="Ald_DH_CS_CYS"/>
</dbReference>
<dbReference type="InterPro" id="IPR029510">
    <property type="entry name" value="Ald_DH_CS_GLU"/>
</dbReference>
<feature type="active site" evidence="3">
    <location>
        <position position="253"/>
    </location>
</feature>
<protein>
    <submittedName>
        <fullName evidence="6">Aldehyde dehydrogenase AldA</fullName>
    </submittedName>
</protein>
<evidence type="ECO:0000256" key="4">
    <source>
        <dbReference type="RuleBase" id="RU003345"/>
    </source>
</evidence>
<dbReference type="InterPro" id="IPR016163">
    <property type="entry name" value="Ald_DH_C"/>
</dbReference>
<keyword evidence="7" id="KW-1185">Reference proteome</keyword>
<accession>A0A3S4BDP5</accession>
<dbReference type="PANTHER" id="PTHR11699">
    <property type="entry name" value="ALDEHYDE DEHYDROGENASE-RELATED"/>
    <property type="match status" value="1"/>
</dbReference>
<proteinExistence type="inferred from homology"/>
<sequence>MKSTPLRIPLVCGRQILNDGSDGVGHSVDPATGEVIAVFARAGAAEVELAVAAARAAFDTGPWRKMRPFERARMLQRVGEIILARRDDIARLESQDSGKPLRDAYWEVDCAARFFEFYGGAVDKLHGNSIPLGPNWSDWTVKEPIGVSLHIIPWNYPFQLIARGVAPALAAGCAVIIKPSADTPCTAWEFVKACQEAGLPDGLVNLVNGRGSVAGDLLARHKGVDQITFTGSVETGERVMVAAASHAVPCNMELGGKSAQLLFADADLDRALPIVANGVFTHCGQVCNAGTRLLVEHAIHDEVVARLHERTKGMRLGAGLDDPDMGPLISKSHQASVERYYDVARQEGELLLGAETPSDPKLAGGAFVRPALVVGAGNRSRIAREEIFGPVLTVIPFRSAQEAVDMANDSPFGLVAGVHTTNISAALAAAEALRVGQVWINAFGVGLDVEFPFGGYKLSGFGREKGLEALAAYQQIKNVCIHHPMPPAPAGRPDGVVSAD</sequence>
<dbReference type="Gene3D" id="3.40.605.10">
    <property type="entry name" value="Aldehyde Dehydrogenase, Chain A, domain 1"/>
    <property type="match status" value="1"/>
</dbReference>
<comment type="caution">
    <text evidence="6">The sequence shown here is derived from an EMBL/GenBank/DDBJ whole genome shotgun (WGS) entry which is preliminary data.</text>
</comment>
<feature type="domain" description="Aldehyde dehydrogenase" evidence="5">
    <location>
        <begin position="26"/>
        <end position="479"/>
    </location>
</feature>
<dbReference type="InterPro" id="IPR016162">
    <property type="entry name" value="Ald_DH_N"/>
</dbReference>
<dbReference type="Proteomes" id="UP000289200">
    <property type="component" value="Unassembled WGS sequence"/>
</dbReference>
<dbReference type="RefSeq" id="WP_129607678.1">
    <property type="nucleotide sequence ID" value="NZ_UWOC01000033.1"/>
</dbReference>